<gene>
    <name evidence="2" type="ORF">hbim_00554</name>
</gene>
<sequence>MAVVGAVAHVSLAAKARKPVWSQIADEGIVNTVTLEPTPEQLDKAEAFWFSPGSFGVPFGLLGALVLHMTRRGQPVPRWLGWTIAAWAGVAGVMLPKSGAWAIFTAGALLIAGNRKSLSANG</sequence>
<name>A0AAI8TPN3_MYCME</name>
<protein>
    <submittedName>
        <fullName evidence="2">Uncharacterized protein</fullName>
    </submittedName>
</protein>
<dbReference type="InterPro" id="IPR045590">
    <property type="entry name" value="DUF6463"/>
</dbReference>
<keyword evidence="1" id="KW-0812">Transmembrane</keyword>
<feature type="transmembrane region" description="Helical" evidence="1">
    <location>
        <begin position="79"/>
        <end position="95"/>
    </location>
</feature>
<dbReference type="AlphaFoldDB" id="A0AAI8TPN3"/>
<proteinExistence type="predicted"/>
<keyword evidence="1" id="KW-1133">Transmembrane helix</keyword>
<feature type="transmembrane region" description="Helical" evidence="1">
    <location>
        <begin position="47"/>
        <end position="67"/>
    </location>
</feature>
<evidence type="ECO:0000313" key="3">
    <source>
        <dbReference type="Proteomes" id="UP001241092"/>
    </source>
</evidence>
<keyword evidence="1" id="KW-0472">Membrane</keyword>
<accession>A0AAI8TPN3</accession>
<dbReference type="Pfam" id="PF20064">
    <property type="entry name" value="DUF6463"/>
    <property type="match status" value="1"/>
</dbReference>
<dbReference type="EMBL" id="AP027452">
    <property type="protein sequence ID" value="BDY26639.1"/>
    <property type="molecule type" value="Genomic_DNA"/>
</dbReference>
<evidence type="ECO:0000313" key="2">
    <source>
        <dbReference type="EMBL" id="BDY26639.1"/>
    </source>
</evidence>
<dbReference type="Proteomes" id="UP001241092">
    <property type="component" value="Chromosome"/>
</dbReference>
<evidence type="ECO:0000256" key="1">
    <source>
        <dbReference type="SAM" id="Phobius"/>
    </source>
</evidence>
<reference evidence="2" key="1">
    <citation type="submission" date="2023-03" db="EMBL/GenBank/DDBJ databases">
        <title>Draft genome sequence of a Mycolicibacterium mageritense strain H4_3_1 isolated from a hybrid biological-inorganic system reactor.</title>
        <authorList>
            <person name="Feng X."/>
            <person name="Kazama D."/>
            <person name="Sato K."/>
            <person name="Kobayashi H."/>
        </authorList>
    </citation>
    <scope>NUCLEOTIDE SEQUENCE</scope>
    <source>
        <strain evidence="2">H4_3_1</strain>
    </source>
</reference>
<organism evidence="2 3">
    <name type="scientific">Mycolicibacterium mageritense</name>
    <name type="common">Mycobacterium mageritense</name>
    <dbReference type="NCBI Taxonomy" id="53462"/>
    <lineage>
        <taxon>Bacteria</taxon>
        <taxon>Bacillati</taxon>
        <taxon>Actinomycetota</taxon>
        <taxon>Actinomycetes</taxon>
        <taxon>Mycobacteriales</taxon>
        <taxon>Mycobacteriaceae</taxon>
        <taxon>Mycolicibacterium</taxon>
    </lineage>
</organism>